<name>E3HQE3_ACHXA</name>
<dbReference type="Pfam" id="PF25087">
    <property type="entry name" value="GMPPB_C"/>
    <property type="match status" value="1"/>
</dbReference>
<dbReference type="GO" id="GO:0009245">
    <property type="term" value="P:lipid A biosynthetic process"/>
    <property type="evidence" value="ECO:0007669"/>
    <property type="project" value="InterPro"/>
</dbReference>
<dbReference type="STRING" id="762376.AXYL_06284"/>
<evidence type="ECO:0000256" key="4">
    <source>
        <dbReference type="ARBA" id="ARBA00023315"/>
    </source>
</evidence>
<evidence type="ECO:0000313" key="7">
    <source>
        <dbReference type="EMBL" id="ADP19577.1"/>
    </source>
</evidence>
<feature type="domain" description="Mannose-1-phosphate guanyltransferase C-terminal" evidence="6">
    <location>
        <begin position="99"/>
        <end position="187"/>
    </location>
</feature>
<dbReference type="HOGENOM" id="CLU_049865_0_0_4"/>
<dbReference type="InterPro" id="IPR050179">
    <property type="entry name" value="Trans_hexapeptide_repeat"/>
</dbReference>
<dbReference type="InterPro" id="IPR011004">
    <property type="entry name" value="Trimer_LpxA-like_sf"/>
</dbReference>
<evidence type="ECO:0000256" key="1">
    <source>
        <dbReference type="ARBA" id="ARBA00007274"/>
    </source>
</evidence>
<evidence type="ECO:0000256" key="3">
    <source>
        <dbReference type="ARBA" id="ARBA00022737"/>
    </source>
</evidence>
<dbReference type="RefSeq" id="WP_013396864.1">
    <property type="nucleotide sequence ID" value="NC_014640.1"/>
</dbReference>
<dbReference type="EMBL" id="CP002287">
    <property type="protein sequence ID" value="ADP19577.1"/>
    <property type="molecule type" value="Genomic_DNA"/>
</dbReference>
<gene>
    <name evidence="7" type="ordered locus">AXYL_06284</name>
</gene>
<organism evidence="7 8">
    <name type="scientific">Achromobacter xylosoxidans (strain A8)</name>
    <dbReference type="NCBI Taxonomy" id="762376"/>
    <lineage>
        <taxon>Bacteria</taxon>
        <taxon>Pseudomonadati</taxon>
        <taxon>Pseudomonadota</taxon>
        <taxon>Betaproteobacteria</taxon>
        <taxon>Burkholderiales</taxon>
        <taxon>Alcaligenaceae</taxon>
        <taxon>Achromobacter</taxon>
    </lineage>
</organism>
<dbReference type="InterPro" id="IPR020573">
    <property type="entry name" value="UDP_GlcNAc_AcTrfase_non-rep"/>
</dbReference>
<dbReference type="PROSITE" id="PS00101">
    <property type="entry name" value="HEXAPEP_TRANSFERASES"/>
    <property type="match status" value="1"/>
</dbReference>
<keyword evidence="4 7" id="KW-0012">Acyltransferase</keyword>
<evidence type="ECO:0000313" key="8">
    <source>
        <dbReference type="Proteomes" id="UP000006876"/>
    </source>
</evidence>
<dbReference type="PANTHER" id="PTHR43300">
    <property type="entry name" value="ACETYLTRANSFERASE"/>
    <property type="match status" value="1"/>
</dbReference>
<dbReference type="OrthoDB" id="9803036at2"/>
<keyword evidence="2 7" id="KW-0808">Transferase</keyword>
<evidence type="ECO:0000259" key="6">
    <source>
        <dbReference type="Pfam" id="PF25087"/>
    </source>
</evidence>
<dbReference type="InterPro" id="IPR056729">
    <property type="entry name" value="GMPPB_C"/>
</dbReference>
<dbReference type="Gene3D" id="2.160.10.10">
    <property type="entry name" value="Hexapeptide repeat proteins"/>
    <property type="match status" value="1"/>
</dbReference>
<proteinExistence type="inferred from homology"/>
<dbReference type="AlphaFoldDB" id="E3HQE3"/>
<sequence>MGRAISKPVSANDVARYLGLPALASDVEIRSIAAVDEAVAGALSFAKSGPWAEKAPAGAVVIVSPEHAALVRGHALVSPTPRLDFARALAYIEETAGYVWSQAEPDIHPTAFIGQNVVLGKGVVVGEGARILHNVVIQDEVTIGARSIIKSCAVVGEDGFGFERDVDGKALRLPHLGRVIIEDDVEIGSLTTVCRGTLGDTLIRRGAKIDDHVHIAHNVDVGEDAFVIACAEISGGVRIGAQAWVAPNASVLNQLKIGEKAIVGLGAVVVRNVDDKSIVAGNPAKHIRHVE</sequence>
<comment type="similarity">
    <text evidence="1">Belongs to the transferase hexapeptide repeat family.</text>
</comment>
<evidence type="ECO:0000259" key="5">
    <source>
        <dbReference type="Pfam" id="PF04613"/>
    </source>
</evidence>
<reference evidence="7 8" key="1">
    <citation type="journal article" date="2011" name="J. Bacteriol.">
        <title>Complete genome sequence of the haloaromatic acid-degrading bacterium Achromobacter xylosoxidans A8.</title>
        <authorList>
            <person name="Strnad H."/>
            <person name="Ridl J."/>
            <person name="Paces J."/>
            <person name="Kolar M."/>
            <person name="Vlcek C."/>
            <person name="Paces V."/>
        </authorList>
    </citation>
    <scope>NUCLEOTIDE SEQUENCE [LARGE SCALE GENOMIC DNA]</scope>
    <source>
        <strain evidence="7 8">A8</strain>
    </source>
</reference>
<dbReference type="Pfam" id="PF04613">
    <property type="entry name" value="LpxD"/>
    <property type="match status" value="1"/>
</dbReference>
<dbReference type="EC" id="2.3.1.-" evidence="7"/>
<dbReference type="KEGG" id="axy:AXYL_06284"/>
<dbReference type="InterPro" id="IPR018357">
    <property type="entry name" value="Hexapep_transf_CS"/>
</dbReference>
<dbReference type="GO" id="GO:0016020">
    <property type="term" value="C:membrane"/>
    <property type="evidence" value="ECO:0007669"/>
    <property type="project" value="GOC"/>
</dbReference>
<keyword evidence="3" id="KW-0677">Repeat</keyword>
<feature type="domain" description="UDP-3-O-[3-hydroxymyristoyl] glucosamine N-acyltransferase non-repeat region" evidence="5">
    <location>
        <begin position="26"/>
        <end position="90"/>
    </location>
</feature>
<dbReference type="Proteomes" id="UP000006876">
    <property type="component" value="Chromosome"/>
</dbReference>
<protein>
    <submittedName>
        <fullName evidence="7">Bacterial transferase hexapeptide family protein 3</fullName>
        <ecNumber evidence="7">2.3.1.-</ecNumber>
    </submittedName>
</protein>
<evidence type="ECO:0000256" key="2">
    <source>
        <dbReference type="ARBA" id="ARBA00022679"/>
    </source>
</evidence>
<dbReference type="GO" id="GO:0016747">
    <property type="term" value="F:acyltransferase activity, transferring groups other than amino-acyl groups"/>
    <property type="evidence" value="ECO:0007669"/>
    <property type="project" value="InterPro"/>
</dbReference>
<dbReference type="Gene3D" id="3.40.1390.10">
    <property type="entry name" value="MurE/MurF, N-terminal domain"/>
    <property type="match status" value="1"/>
</dbReference>
<dbReference type="SUPFAM" id="SSF51161">
    <property type="entry name" value="Trimeric LpxA-like enzymes"/>
    <property type="match status" value="1"/>
</dbReference>
<dbReference type="PATRIC" id="fig|762376.5.peg.6300"/>
<accession>E3HQE3</accession>
<dbReference type="eggNOG" id="COG1044">
    <property type="taxonomic scope" value="Bacteria"/>
</dbReference>